<evidence type="ECO:0000256" key="7">
    <source>
        <dbReference type="ARBA" id="ARBA00020723"/>
    </source>
</evidence>
<evidence type="ECO:0000256" key="5">
    <source>
        <dbReference type="ARBA" id="ARBA00012560"/>
    </source>
</evidence>
<evidence type="ECO:0000256" key="11">
    <source>
        <dbReference type="ARBA" id="ARBA00031477"/>
    </source>
</evidence>
<dbReference type="GO" id="GO:0005737">
    <property type="term" value="C:cytoplasm"/>
    <property type="evidence" value="ECO:0007669"/>
    <property type="project" value="UniProtKB-SubCell"/>
</dbReference>
<dbReference type="SUPFAM" id="SSF48208">
    <property type="entry name" value="Six-hairpin glycosidases"/>
    <property type="match status" value="1"/>
</dbReference>
<dbReference type="Pfam" id="PF14701">
    <property type="entry name" value="hDGE_amylase"/>
    <property type="match status" value="1"/>
</dbReference>
<dbReference type="EC" id="2.4.1.25" evidence="5"/>
<dbReference type="PANTHER" id="PTHR10569:SF2">
    <property type="entry name" value="GLYCOGEN DEBRANCHING ENZYME"/>
    <property type="match status" value="1"/>
</dbReference>
<dbReference type="EC" id="3.2.1.33" evidence="6"/>
<dbReference type="GO" id="GO:0004134">
    <property type="term" value="F:4-alpha-glucanotransferase activity"/>
    <property type="evidence" value="ECO:0007669"/>
    <property type="project" value="UniProtKB-EC"/>
</dbReference>
<dbReference type="InterPro" id="IPR032792">
    <property type="entry name" value="AGL_glucanoTrfase"/>
</dbReference>
<evidence type="ECO:0000256" key="9">
    <source>
        <dbReference type="ARBA" id="ARBA00023268"/>
    </source>
</evidence>
<dbReference type="GO" id="GO:0005980">
    <property type="term" value="P:glycogen catabolic process"/>
    <property type="evidence" value="ECO:0007669"/>
    <property type="project" value="InterPro"/>
</dbReference>
<evidence type="ECO:0000259" key="14">
    <source>
        <dbReference type="Pfam" id="PF14702"/>
    </source>
</evidence>
<dbReference type="InterPro" id="IPR032788">
    <property type="entry name" value="AGL_central"/>
</dbReference>
<comment type="similarity">
    <text evidence="10">Belongs to the glycogen debranching enzyme family.</text>
</comment>
<evidence type="ECO:0000259" key="13">
    <source>
        <dbReference type="Pfam" id="PF14701"/>
    </source>
</evidence>
<name>A0A1I8BJS2_MELHA</name>
<dbReference type="GO" id="GO:0004135">
    <property type="term" value="F:amylo-alpha-1,6-glucosidase activity"/>
    <property type="evidence" value="ECO:0007669"/>
    <property type="project" value="UniProtKB-EC"/>
</dbReference>
<feature type="domain" description="Glycogen debranching enzyme central" evidence="14">
    <location>
        <begin position="685"/>
        <end position="953"/>
    </location>
</feature>
<dbReference type="WBParaSite" id="MhA1_Contig274.frz3.gene5">
    <property type="protein sequence ID" value="MhA1_Contig274.frz3.gene5"/>
    <property type="gene ID" value="MhA1_Contig274.frz3.gene5"/>
</dbReference>
<comment type="function">
    <text evidence="3">Multifunctional enzyme acting as 1,4-alpha-D-glucan:1,4-alpha-D-glucan 4-alpha-D-glycosyltransferase and amylo-1,6-glucosidase in glycogen degradation.</text>
</comment>
<dbReference type="Pfam" id="PF14702">
    <property type="entry name" value="hGDE_central"/>
    <property type="match status" value="1"/>
</dbReference>
<dbReference type="Gene3D" id="3.20.20.80">
    <property type="entry name" value="Glycosidases"/>
    <property type="match status" value="2"/>
</dbReference>
<dbReference type="SUPFAM" id="SSF51445">
    <property type="entry name" value="(Trans)glycosidases"/>
    <property type="match status" value="1"/>
</dbReference>
<keyword evidence="15" id="KW-1185">Reference proteome</keyword>
<sequence length="1506" mass="171919">MSSSVNETTLVIELNLGEFLETKVVRLEQGWKIHFILGESLLGKAIRLIVIDTDFDEIFPTSCGAVKSLDSNNFLVYDCNTFGAYKYQFYADTSPNSLPIGSGYFTILPHWRVGKDQKLLSVNGISVITFLTKLLGPLNEWEERLKIASECNFNFIHLTPVQQLGISNSSYSIAEHDKLNSLFESDFDGLESLIRKMETDWNILTIQDVVWNHAAKNASWLQTHPECAYNIFNTPHLRPAYILDRALQQFSKEISQGKWEIHGIPSLINSEIHLNSVFNVLKEEIFPKLKLEEFYQINRELILKNFEKEIKDFYSNKTLLKNTVKTLNDVVIIQDKEFRRLKSTVDINAAIEWALNKSSDLSECINLFNSHLINLNEQIKQTIDGHISSAIRAIIGHISYERVASHGPKKGLVNDSNPLLTSYFLQPPNFSSKTWEEDEILSYDSSLSPHIMAFNGWVMDCSDPLNNFAEFPSQTYLRRELICWGDSVKLKYEDKPEDCPFLWNYMENYTKKCAKIFNGLRIDNCHSTPIHVAEHLLKVARNVRKNLYVVAELFTGNEHLDNIFVNRLGITSLIREAQNAHNCNEQGRFVYRYGGDPVGAFHPKSIRPAPCDVAHALFYDQTHDNPSPIQKRTVYDCLPTAAMCSATCCATGTVRGYDEFFPKHINVVNETKLYHKWSKNNFKEGMFNARRILNDLHYKLWNDGYTQTFVDQINEDITAITRHNPTNNHSILLIANTCFSTFKWTPSNYKPIFVDGKIEKILFELKTVEKGENKDILSKNDENKENSPLNNLLTGLTNFTVECYENVQIDASDAIEIINNENNNGKQYIKFKLFTSGSVIVLKVNPTESTLKACNFIEDTIENNALTEETTNLLHSLTLYDFNFLLYRCESEELATIFSGAYQIPNFGKLPYCGLLGIRQLLKSIQERHDLGHPFCENLRQGTWIIEYSINRLKRFSPTLQQFAILLEHAFNPLKDFPHHLRPCYFEMIFTYFYLAIERAFLEKIFSQSPSLPRIRIVELLCIASNAFVAHIPNALLPPLANNKIGAVSLSAGLPHFAEGIWRNWGRDTFISLPGIFLLTGRFDDAKNCILAYAGTLRHGLIPNLLAEGKTPRYNCRDAVWFWIVAIIRYIEIVPDGFKILQEPVLRLYPTDDSTGDDLKSEPLHCTIYEALSRHFEGINFRERNAGHQIDEHMKDEGFNVQAFICPKTGLIFGGNRWNCGTWMDKMGSSLNAGNKGEPATPRDGAAVELQGLALRVAKAFDKYSNEGIFPYKELKNVSLGTSLSWSEWSLKIQKSFFEFFYVPETCTDKFVNRKGIIKDSFGSSLGYTDYQLRPNFCIALDVSPDLIDPNLAWNALEIAGNILALNAPLGICTLDPKDWAYNGYYNNSDDGTNKSTAKGWNYHQGPEWLWIACAYMCAKLKIASLLYKNGRKLEWHQTLDEIRCKLFKYENILINGDWASLPELTNAKGEKCEDSCPAQAWSVGYALEVIETMRKCQEEVGIYKL</sequence>
<evidence type="ECO:0000256" key="1">
    <source>
        <dbReference type="ARBA" id="ARBA00000439"/>
    </source>
</evidence>
<dbReference type="GO" id="GO:0005978">
    <property type="term" value="P:glycogen biosynthetic process"/>
    <property type="evidence" value="ECO:0007669"/>
    <property type="project" value="UniProtKB-KW"/>
</dbReference>
<keyword evidence="9" id="KW-0511">Multifunctional enzyme</keyword>
<evidence type="ECO:0000256" key="10">
    <source>
        <dbReference type="ARBA" id="ARBA00025780"/>
    </source>
</evidence>
<dbReference type="Gene3D" id="1.50.10.10">
    <property type="match status" value="1"/>
</dbReference>
<feature type="domain" description="Glycogen debranching enzyme glucanotransferase" evidence="13">
    <location>
        <begin position="119"/>
        <end position="548"/>
    </location>
</feature>
<dbReference type="OMA" id="YEEGHVH"/>
<comment type="catalytic activity">
    <reaction evidence="1">
        <text>Transfers a segment of a (1-&gt;4)-alpha-D-glucan to a new position in an acceptor, which may be glucose or a (1-&gt;4)-alpha-D-glucan.</text>
        <dbReference type="EC" id="2.4.1.25"/>
    </reaction>
</comment>
<feature type="domain" description="Glycogen debranching enzyme C-terminal" evidence="12">
    <location>
        <begin position="1044"/>
        <end position="1487"/>
    </location>
</feature>
<dbReference type="InterPro" id="IPR012341">
    <property type="entry name" value="6hp_glycosidase-like_sf"/>
</dbReference>
<dbReference type="FunFam" id="3.20.20.80:FF:000070">
    <property type="entry name" value="GDB1p Glycogen debranching enzyme"/>
    <property type="match status" value="1"/>
</dbReference>
<evidence type="ECO:0000313" key="15">
    <source>
        <dbReference type="Proteomes" id="UP000095281"/>
    </source>
</evidence>
<evidence type="ECO:0000313" key="16">
    <source>
        <dbReference type="WBParaSite" id="MhA1_Contig274.frz3.gene5"/>
    </source>
</evidence>
<dbReference type="PANTHER" id="PTHR10569">
    <property type="entry name" value="GLYCOGEN DEBRANCHING ENZYME"/>
    <property type="match status" value="1"/>
</dbReference>
<dbReference type="InterPro" id="IPR017853">
    <property type="entry name" value="GH"/>
</dbReference>
<keyword evidence="8" id="KW-0320">Glycogen biosynthesis</keyword>
<organism evidence="15 16">
    <name type="scientific">Meloidogyne hapla</name>
    <name type="common">Root-knot nematode worm</name>
    <dbReference type="NCBI Taxonomy" id="6305"/>
    <lineage>
        <taxon>Eukaryota</taxon>
        <taxon>Metazoa</taxon>
        <taxon>Ecdysozoa</taxon>
        <taxon>Nematoda</taxon>
        <taxon>Chromadorea</taxon>
        <taxon>Rhabditida</taxon>
        <taxon>Tylenchina</taxon>
        <taxon>Tylenchomorpha</taxon>
        <taxon>Tylenchoidea</taxon>
        <taxon>Meloidogynidae</taxon>
        <taxon>Meloidogyninae</taxon>
        <taxon>Meloidogyne</taxon>
    </lineage>
</organism>
<comment type="subcellular location">
    <subcellularLocation>
        <location evidence="4">Cytoplasm</location>
    </subcellularLocation>
</comment>
<accession>A0A1I8BJS2</accession>
<evidence type="ECO:0000256" key="8">
    <source>
        <dbReference type="ARBA" id="ARBA00023056"/>
    </source>
</evidence>
<evidence type="ECO:0000256" key="3">
    <source>
        <dbReference type="ARBA" id="ARBA00003530"/>
    </source>
</evidence>
<protein>
    <recommendedName>
        <fullName evidence="7">Glycogen debranching enzyme</fullName>
        <ecNumber evidence="5">2.4.1.25</ecNumber>
        <ecNumber evidence="6">3.2.1.33</ecNumber>
    </recommendedName>
    <alternativeName>
        <fullName evidence="11">Glycogen debrancher</fullName>
    </alternativeName>
</protein>
<evidence type="ECO:0000256" key="6">
    <source>
        <dbReference type="ARBA" id="ARBA00012778"/>
    </source>
</evidence>
<dbReference type="NCBIfam" id="TIGR01531">
    <property type="entry name" value="glyc_debranch"/>
    <property type="match status" value="1"/>
</dbReference>
<proteinExistence type="inferred from homology"/>
<dbReference type="InterPro" id="IPR032790">
    <property type="entry name" value="GDE_C"/>
</dbReference>
<dbReference type="Proteomes" id="UP000095281">
    <property type="component" value="Unplaced"/>
</dbReference>
<evidence type="ECO:0000256" key="4">
    <source>
        <dbReference type="ARBA" id="ARBA00004496"/>
    </source>
</evidence>
<dbReference type="Pfam" id="PF06202">
    <property type="entry name" value="GDE_C"/>
    <property type="match status" value="1"/>
</dbReference>
<reference evidence="16" key="1">
    <citation type="submission" date="2016-11" db="UniProtKB">
        <authorList>
            <consortium name="WormBaseParasite"/>
        </authorList>
    </citation>
    <scope>IDENTIFICATION</scope>
</reference>
<dbReference type="InterPro" id="IPR010401">
    <property type="entry name" value="AGL/Gdb1"/>
</dbReference>
<dbReference type="InterPro" id="IPR006421">
    <property type="entry name" value="Glycogen_debranch_met"/>
</dbReference>
<comment type="catalytic activity">
    <reaction evidence="2">
        <text>Hydrolysis of (1-&gt;6)-alpha-D-glucosidic branch linkages in glycogen phosphorylase limit dextrin.</text>
        <dbReference type="EC" id="3.2.1.33"/>
    </reaction>
</comment>
<dbReference type="CDD" id="cd11327">
    <property type="entry name" value="AmyAc_Glg_debranch_2"/>
    <property type="match status" value="1"/>
</dbReference>
<dbReference type="InterPro" id="IPR008928">
    <property type="entry name" value="6-hairpin_glycosidase_sf"/>
</dbReference>
<evidence type="ECO:0000256" key="2">
    <source>
        <dbReference type="ARBA" id="ARBA00000927"/>
    </source>
</evidence>
<evidence type="ECO:0000259" key="12">
    <source>
        <dbReference type="Pfam" id="PF06202"/>
    </source>
</evidence>